<dbReference type="RefSeq" id="WP_346175258.1">
    <property type="nucleotide sequence ID" value="NZ_BAAASD010000012.1"/>
</dbReference>
<evidence type="ECO:0008006" key="4">
    <source>
        <dbReference type="Google" id="ProtNLM"/>
    </source>
</evidence>
<reference evidence="2 3" key="1">
    <citation type="journal article" date="2019" name="Int. J. Syst. Evol. Microbiol.">
        <title>The Global Catalogue of Microorganisms (GCM) 10K type strain sequencing project: providing services to taxonomists for standard genome sequencing and annotation.</title>
        <authorList>
            <consortium name="The Broad Institute Genomics Platform"/>
            <consortium name="The Broad Institute Genome Sequencing Center for Infectious Disease"/>
            <person name="Wu L."/>
            <person name="Ma J."/>
        </authorList>
    </citation>
    <scope>NUCLEOTIDE SEQUENCE [LARGE SCALE GENOMIC DNA]</scope>
    <source>
        <strain evidence="2 3">JCM 4316</strain>
    </source>
</reference>
<evidence type="ECO:0000256" key="1">
    <source>
        <dbReference type="SAM" id="MobiDB-lite"/>
    </source>
</evidence>
<dbReference type="InterPro" id="IPR007822">
    <property type="entry name" value="LANC-like"/>
</dbReference>
<organism evidence="2 3">
    <name type="scientific">Streptomyces cuspidosporus</name>
    <dbReference type="NCBI Taxonomy" id="66882"/>
    <lineage>
        <taxon>Bacteria</taxon>
        <taxon>Bacillati</taxon>
        <taxon>Actinomycetota</taxon>
        <taxon>Actinomycetes</taxon>
        <taxon>Kitasatosporales</taxon>
        <taxon>Streptomycetaceae</taxon>
        <taxon>Streptomyces</taxon>
    </lineage>
</organism>
<keyword evidence="3" id="KW-1185">Reference proteome</keyword>
<evidence type="ECO:0000313" key="3">
    <source>
        <dbReference type="Proteomes" id="UP001500253"/>
    </source>
</evidence>
<feature type="region of interest" description="Disordered" evidence="1">
    <location>
        <begin position="1"/>
        <end position="29"/>
    </location>
</feature>
<name>A0ABN3G615_9ACTN</name>
<sequence>MTTTTSPATAADSFARHLTTPTSPAEGQPWTAQSLAVGAAGTALFHIERAHTGNGTWQQAHTWIKSAVANDISAADTSGLYLGVPAVAFMLSCATTTDSGRYHDVLATMDRHVTDLVHRRADAAGTRVRSGRRPAFHEYDVFHGMTGIGAHLLRRAPAGNAMERVLSYLVALTRPTRDNDHVELPGWWVGHDPHLTQSEQFTGGHANLGAAHGITGPLLLLARALREGVTVDGHQDAIDTVLGWLDEWRQDGPSGPWWPEHLHLGDLHAGAPSQTGPARPSWCYGTPGIARAGQLAAIARHDTVRQHMYEDALARCLTDPGQLLTIADAGLCHGWAGIYQTAWRAAHDAATPALRAALPHLTAALVRHARPGPDPGFLQGDAGTALALTTAAHDTAPTSGWDACLLID</sequence>
<accession>A0ABN3G615</accession>
<dbReference type="SMART" id="SM01260">
    <property type="entry name" value="LANC_like"/>
    <property type="match status" value="1"/>
</dbReference>
<dbReference type="Proteomes" id="UP001500253">
    <property type="component" value="Unassembled WGS sequence"/>
</dbReference>
<dbReference type="Pfam" id="PF05147">
    <property type="entry name" value="LANC_like"/>
    <property type="match status" value="1"/>
</dbReference>
<proteinExistence type="predicted"/>
<dbReference type="PRINTS" id="PR01950">
    <property type="entry name" value="LANCSUPER"/>
</dbReference>
<feature type="compositionally biased region" description="Low complexity" evidence="1">
    <location>
        <begin position="1"/>
        <end position="11"/>
    </location>
</feature>
<dbReference type="EMBL" id="BAAASD010000012">
    <property type="protein sequence ID" value="GAA2344955.1"/>
    <property type="molecule type" value="Genomic_DNA"/>
</dbReference>
<dbReference type="CDD" id="cd04793">
    <property type="entry name" value="LanC"/>
    <property type="match status" value="1"/>
</dbReference>
<gene>
    <name evidence="2" type="ORF">GCM10010246_33480</name>
</gene>
<dbReference type="SUPFAM" id="SSF158745">
    <property type="entry name" value="LanC-like"/>
    <property type="match status" value="1"/>
</dbReference>
<protein>
    <recommendedName>
        <fullName evidence="4">Lanthionine synthetase</fullName>
    </recommendedName>
</protein>
<dbReference type="Gene3D" id="1.50.10.20">
    <property type="match status" value="1"/>
</dbReference>
<evidence type="ECO:0000313" key="2">
    <source>
        <dbReference type="EMBL" id="GAA2344955.1"/>
    </source>
</evidence>
<feature type="compositionally biased region" description="Polar residues" evidence="1">
    <location>
        <begin position="19"/>
        <end position="29"/>
    </location>
</feature>
<dbReference type="InterPro" id="IPR033889">
    <property type="entry name" value="LanC"/>
</dbReference>
<dbReference type="PRINTS" id="PR01955">
    <property type="entry name" value="LANCFRANKIA"/>
</dbReference>
<comment type="caution">
    <text evidence="2">The sequence shown here is derived from an EMBL/GenBank/DDBJ whole genome shotgun (WGS) entry which is preliminary data.</text>
</comment>